<reference evidence="2 3" key="1">
    <citation type="submission" date="2024-01" db="EMBL/GenBank/DDBJ databases">
        <title>Mariniflexile litorale sp. nov., isolated from the shallow sediments of the Sea of Japan.</title>
        <authorList>
            <person name="Romanenko L."/>
            <person name="Bystritskaya E."/>
            <person name="Isaeva M."/>
        </authorList>
    </citation>
    <scope>NUCLEOTIDE SEQUENCE [LARGE SCALE GENOMIC DNA]</scope>
    <source>
        <strain evidence="2 3">KCTC 32427</strain>
    </source>
</reference>
<feature type="transmembrane region" description="Helical" evidence="1">
    <location>
        <begin position="130"/>
        <end position="147"/>
    </location>
</feature>
<dbReference type="RefSeq" id="WP_346242316.1">
    <property type="nucleotide sequence ID" value="NZ_JAZHYP010000006.1"/>
</dbReference>
<keyword evidence="1" id="KW-1133">Transmembrane helix</keyword>
<evidence type="ECO:0000313" key="2">
    <source>
        <dbReference type="EMBL" id="MEN3324514.1"/>
    </source>
</evidence>
<feature type="transmembrane region" description="Helical" evidence="1">
    <location>
        <begin position="23"/>
        <end position="41"/>
    </location>
</feature>
<keyword evidence="1" id="KW-0472">Membrane</keyword>
<comment type="caution">
    <text evidence="2">The sequence shown here is derived from an EMBL/GenBank/DDBJ whole genome shotgun (WGS) entry which is preliminary data.</text>
</comment>
<feature type="transmembrane region" description="Helical" evidence="1">
    <location>
        <begin position="108"/>
        <end position="123"/>
    </location>
</feature>
<protein>
    <submittedName>
        <fullName evidence="2">VanZ family protein</fullName>
    </submittedName>
</protein>
<accession>A0ABV0ADS7</accession>
<keyword evidence="1" id="KW-0812">Transmembrane</keyword>
<dbReference type="EMBL" id="JAZHYP010000006">
    <property type="protein sequence ID" value="MEN3324514.1"/>
    <property type="molecule type" value="Genomic_DNA"/>
</dbReference>
<evidence type="ECO:0000313" key="3">
    <source>
        <dbReference type="Proteomes" id="UP001416393"/>
    </source>
</evidence>
<keyword evidence="3" id="KW-1185">Reference proteome</keyword>
<sequence>MTDINKKLLNTMTLFTSSREKRLWFWAFIVFNTIYATLFMGRPLACQLRDQNVQAFFFVLGILLVGTAIIIHGVRTKPSKSEISILLGIIAVYVMFIFRLGASERSHVIEYSVLAIFIHKALVERVHQKKLILAPAFLALIFTSLIGVLDECIQIILPNRVFDHQDILFNVIAVTMAIGASALLTCVRKRIDRNKIKKETNNKHERTTKYNKH</sequence>
<feature type="transmembrane region" description="Helical" evidence="1">
    <location>
        <begin position="83"/>
        <end position="102"/>
    </location>
</feature>
<organism evidence="2 3">
    <name type="scientific">Mariniflexile soesokkakense</name>
    <dbReference type="NCBI Taxonomy" id="1343160"/>
    <lineage>
        <taxon>Bacteria</taxon>
        <taxon>Pseudomonadati</taxon>
        <taxon>Bacteroidota</taxon>
        <taxon>Flavobacteriia</taxon>
        <taxon>Flavobacteriales</taxon>
        <taxon>Flavobacteriaceae</taxon>
        <taxon>Mariniflexile</taxon>
    </lineage>
</organism>
<gene>
    <name evidence="2" type="ORF">VP395_12305</name>
</gene>
<dbReference type="Proteomes" id="UP001416393">
    <property type="component" value="Unassembled WGS sequence"/>
</dbReference>
<proteinExistence type="predicted"/>
<dbReference type="NCBIfam" id="NF037970">
    <property type="entry name" value="vanZ_1"/>
    <property type="match status" value="1"/>
</dbReference>
<evidence type="ECO:0000256" key="1">
    <source>
        <dbReference type="SAM" id="Phobius"/>
    </source>
</evidence>
<name>A0ABV0ADS7_9FLAO</name>
<feature type="transmembrane region" description="Helical" evidence="1">
    <location>
        <begin position="53"/>
        <end position="71"/>
    </location>
</feature>
<feature type="transmembrane region" description="Helical" evidence="1">
    <location>
        <begin position="167"/>
        <end position="187"/>
    </location>
</feature>